<name>X1D8R6_9ZZZZ</name>
<dbReference type="InterPro" id="IPR005502">
    <property type="entry name" value="Ribosyl_crysJ1"/>
</dbReference>
<dbReference type="InterPro" id="IPR036705">
    <property type="entry name" value="Ribosyl_crysJ1_sf"/>
</dbReference>
<dbReference type="AlphaFoldDB" id="X1D8R6"/>
<sequence length="142" mass="16160">REGDFGKTLEISTRCGQDSDCNPASAGGILGTVLGYDHIPEYWKAPVYPVEGMDFKYTTMSLNDVYSIGTKHAIETLKRNGAKITGDDIEIPFEKIEPVKLEIGFEGHFPKDKIMIRKNQKRVHCYFHFKRDHAARIRTLVK</sequence>
<dbReference type="SUPFAM" id="SSF101478">
    <property type="entry name" value="ADP-ribosylglycohydrolase"/>
    <property type="match status" value="1"/>
</dbReference>
<proteinExistence type="predicted"/>
<evidence type="ECO:0000313" key="1">
    <source>
        <dbReference type="EMBL" id="GAH16622.1"/>
    </source>
</evidence>
<protein>
    <submittedName>
        <fullName evidence="1">Uncharacterized protein</fullName>
    </submittedName>
</protein>
<comment type="caution">
    <text evidence="1">The sequence shown here is derived from an EMBL/GenBank/DDBJ whole genome shotgun (WGS) entry which is preliminary data.</text>
</comment>
<dbReference type="Gene3D" id="1.10.4080.10">
    <property type="entry name" value="ADP-ribosylation/Crystallin J1"/>
    <property type="match status" value="1"/>
</dbReference>
<gene>
    <name evidence="1" type="ORF">S01H4_53034</name>
</gene>
<reference evidence="1" key="1">
    <citation type="journal article" date="2014" name="Front. Microbiol.">
        <title>High frequency of phylogenetically diverse reductive dehalogenase-homologous genes in deep subseafloor sedimentary metagenomes.</title>
        <authorList>
            <person name="Kawai M."/>
            <person name="Futagami T."/>
            <person name="Toyoda A."/>
            <person name="Takaki Y."/>
            <person name="Nishi S."/>
            <person name="Hori S."/>
            <person name="Arai W."/>
            <person name="Tsubouchi T."/>
            <person name="Morono Y."/>
            <person name="Uchiyama I."/>
            <person name="Ito T."/>
            <person name="Fujiyama A."/>
            <person name="Inagaki F."/>
            <person name="Takami H."/>
        </authorList>
    </citation>
    <scope>NUCLEOTIDE SEQUENCE</scope>
    <source>
        <strain evidence="1">Expedition CK06-06</strain>
    </source>
</reference>
<organism evidence="1">
    <name type="scientific">marine sediment metagenome</name>
    <dbReference type="NCBI Taxonomy" id="412755"/>
    <lineage>
        <taxon>unclassified sequences</taxon>
        <taxon>metagenomes</taxon>
        <taxon>ecological metagenomes</taxon>
    </lineage>
</organism>
<dbReference type="EMBL" id="BART01030358">
    <property type="protein sequence ID" value="GAH16622.1"/>
    <property type="molecule type" value="Genomic_DNA"/>
</dbReference>
<dbReference type="Pfam" id="PF03747">
    <property type="entry name" value="ADP_ribosyl_GH"/>
    <property type="match status" value="1"/>
</dbReference>
<feature type="non-terminal residue" evidence="1">
    <location>
        <position position="1"/>
    </location>
</feature>
<accession>X1D8R6</accession>